<name>A0A0F9GUJ6_9ZZZZ</name>
<proteinExistence type="predicted"/>
<accession>A0A0F9GUJ6</accession>
<gene>
    <name evidence="1" type="ORF">LCGC14_1865660</name>
</gene>
<dbReference type="InterPro" id="IPR038081">
    <property type="entry name" value="CalX-like_sf"/>
</dbReference>
<dbReference type="SUPFAM" id="SSF141072">
    <property type="entry name" value="CalX-like"/>
    <property type="match status" value="1"/>
</dbReference>
<dbReference type="EMBL" id="LAZR01018951">
    <property type="protein sequence ID" value="KKL94341.1"/>
    <property type="molecule type" value="Genomic_DNA"/>
</dbReference>
<sequence>VVIGAGNPSANITITPVDDAAVEGNETVMTTVTSGTAGLPLYLTCSDGFLFIRASK</sequence>
<protein>
    <submittedName>
        <fullName evidence="1">Uncharacterized protein</fullName>
    </submittedName>
</protein>
<dbReference type="Gene3D" id="2.60.40.2030">
    <property type="match status" value="1"/>
</dbReference>
<reference evidence="1" key="1">
    <citation type="journal article" date="2015" name="Nature">
        <title>Complex archaea that bridge the gap between prokaryotes and eukaryotes.</title>
        <authorList>
            <person name="Spang A."/>
            <person name="Saw J.H."/>
            <person name="Jorgensen S.L."/>
            <person name="Zaremba-Niedzwiedzka K."/>
            <person name="Martijn J."/>
            <person name="Lind A.E."/>
            <person name="van Eijk R."/>
            <person name="Schleper C."/>
            <person name="Guy L."/>
            <person name="Ettema T.J."/>
        </authorList>
    </citation>
    <scope>NUCLEOTIDE SEQUENCE</scope>
</reference>
<evidence type="ECO:0000313" key="1">
    <source>
        <dbReference type="EMBL" id="KKL94341.1"/>
    </source>
</evidence>
<organism evidence="1">
    <name type="scientific">marine sediment metagenome</name>
    <dbReference type="NCBI Taxonomy" id="412755"/>
    <lineage>
        <taxon>unclassified sequences</taxon>
        <taxon>metagenomes</taxon>
        <taxon>ecological metagenomes</taxon>
    </lineage>
</organism>
<dbReference type="AlphaFoldDB" id="A0A0F9GUJ6"/>
<feature type="non-terminal residue" evidence="1">
    <location>
        <position position="1"/>
    </location>
</feature>
<comment type="caution">
    <text evidence="1">The sequence shown here is derived from an EMBL/GenBank/DDBJ whole genome shotgun (WGS) entry which is preliminary data.</text>
</comment>